<proteinExistence type="predicted"/>
<keyword evidence="1" id="KW-0732">Signal</keyword>
<feature type="signal peptide" evidence="1">
    <location>
        <begin position="1"/>
        <end position="21"/>
    </location>
</feature>
<accession>A0AA88J819</accession>
<evidence type="ECO:0000313" key="2">
    <source>
        <dbReference type="EMBL" id="GMN65029.1"/>
    </source>
</evidence>
<organism evidence="2 3">
    <name type="scientific">Ficus carica</name>
    <name type="common">Common fig</name>
    <dbReference type="NCBI Taxonomy" id="3494"/>
    <lineage>
        <taxon>Eukaryota</taxon>
        <taxon>Viridiplantae</taxon>
        <taxon>Streptophyta</taxon>
        <taxon>Embryophyta</taxon>
        <taxon>Tracheophyta</taxon>
        <taxon>Spermatophyta</taxon>
        <taxon>Magnoliopsida</taxon>
        <taxon>eudicotyledons</taxon>
        <taxon>Gunneridae</taxon>
        <taxon>Pentapetalae</taxon>
        <taxon>rosids</taxon>
        <taxon>fabids</taxon>
        <taxon>Rosales</taxon>
        <taxon>Moraceae</taxon>
        <taxon>Ficeae</taxon>
        <taxon>Ficus</taxon>
    </lineage>
</organism>
<dbReference type="EMBL" id="BTGU01000207">
    <property type="protein sequence ID" value="GMN65029.1"/>
    <property type="molecule type" value="Genomic_DNA"/>
</dbReference>
<dbReference type="AlphaFoldDB" id="A0AA88J819"/>
<sequence length="78" mass="8523">MFTSVYFLVIFLAMTSTRAEARGPFQCPRMIDCSSVCQGFPNCCVSCQCICQPCSSIPLPHPIRSSPCPADDVNCRSP</sequence>
<evidence type="ECO:0000256" key="1">
    <source>
        <dbReference type="SAM" id="SignalP"/>
    </source>
</evidence>
<evidence type="ECO:0000313" key="3">
    <source>
        <dbReference type="Proteomes" id="UP001187192"/>
    </source>
</evidence>
<gene>
    <name evidence="2" type="ORF">TIFTF001_034092</name>
</gene>
<protein>
    <submittedName>
        <fullName evidence="2">Uncharacterized protein</fullName>
    </submittedName>
</protein>
<dbReference type="Proteomes" id="UP001187192">
    <property type="component" value="Unassembled WGS sequence"/>
</dbReference>
<keyword evidence="3" id="KW-1185">Reference proteome</keyword>
<feature type="chain" id="PRO_5041715467" evidence="1">
    <location>
        <begin position="22"/>
        <end position="78"/>
    </location>
</feature>
<reference evidence="2" key="1">
    <citation type="submission" date="2023-07" db="EMBL/GenBank/DDBJ databases">
        <title>draft genome sequence of fig (Ficus carica).</title>
        <authorList>
            <person name="Takahashi T."/>
            <person name="Nishimura K."/>
        </authorList>
    </citation>
    <scope>NUCLEOTIDE SEQUENCE</scope>
</reference>
<comment type="caution">
    <text evidence="2">The sequence shown here is derived from an EMBL/GenBank/DDBJ whole genome shotgun (WGS) entry which is preliminary data.</text>
</comment>
<name>A0AA88J819_FICCA</name>